<dbReference type="InterPro" id="IPR016179">
    <property type="entry name" value="Insulin-like"/>
</dbReference>
<proteinExistence type="inferred from homology"/>
<comment type="caution">
    <text evidence="7">The sequence shown here is derived from an EMBL/GenBank/DDBJ whole genome shotgun (WGS) entry which is preliminary data.</text>
</comment>
<dbReference type="SUPFAM" id="SSF56994">
    <property type="entry name" value="Insulin-like"/>
    <property type="match status" value="1"/>
</dbReference>
<protein>
    <submittedName>
        <fullName evidence="7">IGF2 factor</fullName>
    </submittedName>
</protein>
<dbReference type="GO" id="GO:0005179">
    <property type="term" value="F:hormone activity"/>
    <property type="evidence" value="ECO:0007669"/>
    <property type="project" value="InterPro"/>
</dbReference>
<evidence type="ECO:0000256" key="1">
    <source>
        <dbReference type="ARBA" id="ARBA00004613"/>
    </source>
</evidence>
<sequence length="88" mass="10255">MVLYYRVSCLLAFLLLLTFPVVHSAPVEHLCGGDLVDAINFLCGFDMYKIDPRKNPNRRRFKKFNIHNDCCINSCSLTYLEEYCKESK</sequence>
<evidence type="ECO:0000256" key="3">
    <source>
        <dbReference type="ARBA" id="ARBA00022525"/>
    </source>
</evidence>
<dbReference type="InterPro" id="IPR022352">
    <property type="entry name" value="Ins/IGF/rlx"/>
</dbReference>
<feature type="signal peptide" evidence="5">
    <location>
        <begin position="1"/>
        <end position="24"/>
    </location>
</feature>
<keyword evidence="4 5" id="KW-0732">Signal</keyword>
<dbReference type="SMART" id="SM00078">
    <property type="entry name" value="IlGF"/>
    <property type="match status" value="1"/>
</dbReference>
<evidence type="ECO:0000256" key="5">
    <source>
        <dbReference type="SAM" id="SignalP"/>
    </source>
</evidence>
<comment type="subcellular location">
    <subcellularLocation>
        <location evidence="1">Secreted</location>
    </subcellularLocation>
</comment>
<evidence type="ECO:0000313" key="7">
    <source>
        <dbReference type="EMBL" id="KAG2462962.1"/>
    </source>
</evidence>
<dbReference type="Proteomes" id="UP000886611">
    <property type="component" value="Unassembled WGS sequence"/>
</dbReference>
<dbReference type="PROSITE" id="PS00262">
    <property type="entry name" value="INSULIN"/>
    <property type="match status" value="1"/>
</dbReference>
<gene>
    <name evidence="7" type="primary">Igf2_1</name>
    <name evidence="7" type="ORF">GTO96_0000114</name>
</gene>
<evidence type="ECO:0000313" key="8">
    <source>
        <dbReference type="Proteomes" id="UP000886611"/>
    </source>
</evidence>
<organism evidence="7 8">
    <name type="scientific">Polypterus senegalus</name>
    <name type="common">Senegal bichir</name>
    <dbReference type="NCBI Taxonomy" id="55291"/>
    <lineage>
        <taxon>Eukaryota</taxon>
        <taxon>Metazoa</taxon>
        <taxon>Chordata</taxon>
        <taxon>Craniata</taxon>
        <taxon>Vertebrata</taxon>
        <taxon>Euteleostomi</taxon>
        <taxon>Actinopterygii</taxon>
        <taxon>Polypteriformes</taxon>
        <taxon>Polypteridae</taxon>
        <taxon>Polypterus</taxon>
    </lineage>
</organism>
<feature type="chain" id="PRO_5036504881" evidence="5">
    <location>
        <begin position="25"/>
        <end position="88"/>
    </location>
</feature>
<reference evidence="7 8" key="1">
    <citation type="journal article" date="2021" name="Cell">
        <title>Tracing the genetic footprints of vertebrate landing in non-teleost ray-finned fishes.</title>
        <authorList>
            <person name="Bi X."/>
            <person name="Wang K."/>
            <person name="Yang L."/>
            <person name="Pan H."/>
            <person name="Jiang H."/>
            <person name="Wei Q."/>
            <person name="Fang M."/>
            <person name="Yu H."/>
            <person name="Zhu C."/>
            <person name="Cai Y."/>
            <person name="He Y."/>
            <person name="Gan X."/>
            <person name="Zeng H."/>
            <person name="Yu D."/>
            <person name="Zhu Y."/>
            <person name="Jiang H."/>
            <person name="Qiu Q."/>
            <person name="Yang H."/>
            <person name="Zhang Y.E."/>
            <person name="Wang W."/>
            <person name="Zhu M."/>
            <person name="He S."/>
            <person name="Zhang G."/>
        </authorList>
    </citation>
    <scope>NUCLEOTIDE SEQUENCE [LARGE SCALE GENOMIC DNA]</scope>
    <source>
        <strain evidence="7">Bchr_013</strain>
    </source>
</reference>
<dbReference type="EMBL" id="JAATIS010004040">
    <property type="protein sequence ID" value="KAG2462962.1"/>
    <property type="molecule type" value="Genomic_DNA"/>
</dbReference>
<dbReference type="GO" id="GO:0005576">
    <property type="term" value="C:extracellular region"/>
    <property type="evidence" value="ECO:0007669"/>
    <property type="project" value="UniProtKB-SubCell"/>
</dbReference>
<evidence type="ECO:0000256" key="4">
    <source>
        <dbReference type="ARBA" id="ARBA00022729"/>
    </source>
</evidence>
<evidence type="ECO:0000259" key="6">
    <source>
        <dbReference type="SMART" id="SM00078"/>
    </source>
</evidence>
<dbReference type="PANTHER" id="PTHR46886">
    <property type="entry name" value="INSULIN-LIKE GROWTH FACTOR II"/>
    <property type="match status" value="1"/>
</dbReference>
<dbReference type="Gene3D" id="1.10.100.10">
    <property type="entry name" value="Insulin-like"/>
    <property type="match status" value="1"/>
</dbReference>
<evidence type="ECO:0000256" key="2">
    <source>
        <dbReference type="ARBA" id="ARBA00009034"/>
    </source>
</evidence>
<feature type="non-terminal residue" evidence="7">
    <location>
        <position position="1"/>
    </location>
</feature>
<name>A0A8X7XBA2_POLSE</name>
<feature type="non-terminal residue" evidence="7">
    <location>
        <position position="88"/>
    </location>
</feature>
<dbReference type="PANTHER" id="PTHR46886:SF1">
    <property type="entry name" value="INSULIN-LIKE GROWTH FACTOR II"/>
    <property type="match status" value="1"/>
</dbReference>
<accession>A0A8X7XBA2</accession>
<keyword evidence="3" id="KW-0964">Secreted</keyword>
<feature type="domain" description="Insulin-like" evidence="6">
    <location>
        <begin position="28"/>
        <end position="84"/>
    </location>
</feature>
<dbReference type="InterPro" id="IPR022353">
    <property type="entry name" value="Insulin_CS"/>
</dbReference>
<dbReference type="InterPro" id="IPR036438">
    <property type="entry name" value="Insulin-like_sf"/>
</dbReference>
<dbReference type="PRINTS" id="PR00276">
    <property type="entry name" value="INSULINFAMLY"/>
</dbReference>
<keyword evidence="8" id="KW-1185">Reference proteome</keyword>
<dbReference type="AlphaFoldDB" id="A0A8X7XBA2"/>
<comment type="similarity">
    <text evidence="2">Belongs to the insulin family.</text>
</comment>